<dbReference type="KEGG" id="lsj:LSJ_0938c"/>
<keyword evidence="2" id="KW-0680">Restriction system</keyword>
<evidence type="ECO:0000313" key="6">
    <source>
        <dbReference type="EMBL" id="AIR10618.1"/>
    </source>
</evidence>
<dbReference type="GO" id="GO:0009307">
    <property type="term" value="P:DNA restriction-modification system"/>
    <property type="evidence" value="ECO:0007669"/>
    <property type="project" value="UniProtKB-KW"/>
</dbReference>
<dbReference type="GO" id="GO:0003677">
    <property type="term" value="F:DNA binding"/>
    <property type="evidence" value="ECO:0007669"/>
    <property type="project" value="UniProtKB-KW"/>
</dbReference>
<feature type="domain" description="Type I restriction modification DNA specificity" evidence="5">
    <location>
        <begin position="225"/>
        <end position="400"/>
    </location>
</feature>
<dbReference type="Pfam" id="PF01420">
    <property type="entry name" value="Methylase_S"/>
    <property type="match status" value="2"/>
</dbReference>
<proteinExistence type="inferred from homology"/>
<evidence type="ECO:0000313" key="7">
    <source>
        <dbReference type="Proteomes" id="UP000029488"/>
    </source>
</evidence>
<name>A0A089QFK8_9LACO</name>
<dbReference type="Proteomes" id="UP000029488">
    <property type="component" value="Chromosome"/>
</dbReference>
<evidence type="ECO:0000256" key="2">
    <source>
        <dbReference type="ARBA" id="ARBA00022747"/>
    </source>
</evidence>
<gene>
    <name evidence="6" type="primary">hsdS</name>
    <name evidence="6" type="ORF">LSJ_0938c</name>
</gene>
<evidence type="ECO:0000259" key="5">
    <source>
        <dbReference type="Pfam" id="PF01420"/>
    </source>
</evidence>
<dbReference type="InterPro" id="IPR052021">
    <property type="entry name" value="Type-I_RS_S_subunit"/>
</dbReference>
<dbReference type="InterPro" id="IPR044946">
    <property type="entry name" value="Restrct_endonuc_typeI_TRD_sf"/>
</dbReference>
<organism evidence="6 7">
    <name type="scientific">Ligilactobacillus salivarius</name>
    <dbReference type="NCBI Taxonomy" id="1624"/>
    <lineage>
        <taxon>Bacteria</taxon>
        <taxon>Bacillati</taxon>
        <taxon>Bacillota</taxon>
        <taxon>Bacilli</taxon>
        <taxon>Lactobacillales</taxon>
        <taxon>Lactobacillaceae</taxon>
        <taxon>Ligilactobacillus</taxon>
    </lineage>
</organism>
<keyword evidence="3" id="KW-0238">DNA-binding</keyword>
<comment type="similarity">
    <text evidence="1">Belongs to the type-I restriction system S methylase family.</text>
</comment>
<dbReference type="Gene3D" id="3.90.220.20">
    <property type="entry name" value="DNA methylase specificity domains"/>
    <property type="match status" value="2"/>
</dbReference>
<evidence type="ECO:0000256" key="1">
    <source>
        <dbReference type="ARBA" id="ARBA00010923"/>
    </source>
</evidence>
<evidence type="ECO:0000256" key="3">
    <source>
        <dbReference type="ARBA" id="ARBA00023125"/>
    </source>
</evidence>
<sequence length="411" mass="47423">MMAKEEKKAPKLRFNGYTNDWEQVKLEKIATFSKGKGYSKLDLKRKGYPIFLYGQMYTNYRYKIVETSTYAILKEDAVVSNGNEIVIPSSGETSVDIARASWIAQKGIIIGSDLNIIRPTSSVHPLFLALSLSNNQVKYNLAKVAQGNSIVHLYNNNLKKVNIYFPNIVEQNKIGNILNSISNCINLHERKCEELALIKKALLQKLFPKKDEIKPEVRYKNFSDAWEQRKLGDLAEIVRGASPRPISDPKWFDDNSDIGWLRISDVTNQNGRIYYLEQHISKLGQEKTRVITEPHLLLSIAATVGKPLINYIKTGVHDGFLIFLNPKFDLEYMYQWLEMFRPKWNKYGQPGSQVNLNSNLVRKQKIALPSREEQQRISSFLKQLDSLIALHQRKLEKLKQLKKFLLQNMFI</sequence>
<dbReference type="Gene3D" id="1.10.287.1120">
    <property type="entry name" value="Bipartite methylase S protein"/>
    <property type="match status" value="1"/>
</dbReference>
<feature type="domain" description="Type I restriction modification DNA specificity" evidence="5">
    <location>
        <begin position="20"/>
        <end position="195"/>
    </location>
</feature>
<protein>
    <submittedName>
        <fullName evidence="6">Type I restriction-modification system specificity subunit</fullName>
    </submittedName>
</protein>
<dbReference type="PANTHER" id="PTHR30408">
    <property type="entry name" value="TYPE-1 RESTRICTION ENZYME ECOKI SPECIFICITY PROTEIN"/>
    <property type="match status" value="1"/>
</dbReference>
<accession>A0A089QFK8</accession>
<evidence type="ECO:0000256" key="4">
    <source>
        <dbReference type="SAM" id="Coils"/>
    </source>
</evidence>
<dbReference type="InterPro" id="IPR000055">
    <property type="entry name" value="Restrct_endonuc_typeI_TRD"/>
</dbReference>
<dbReference type="PANTHER" id="PTHR30408:SF12">
    <property type="entry name" value="TYPE I RESTRICTION ENZYME MJAVIII SPECIFICITY SUBUNIT"/>
    <property type="match status" value="1"/>
</dbReference>
<dbReference type="SUPFAM" id="SSF116734">
    <property type="entry name" value="DNA methylase specificity domain"/>
    <property type="match status" value="2"/>
</dbReference>
<feature type="coiled-coil region" evidence="4">
    <location>
        <begin position="381"/>
        <end position="408"/>
    </location>
</feature>
<keyword evidence="4" id="KW-0175">Coiled coil</keyword>
<dbReference type="AlphaFoldDB" id="A0A089QFK8"/>
<dbReference type="CDD" id="cd17283">
    <property type="entry name" value="RMtype1_S_Hpy180ORF7835P_TRD2-CR2_like"/>
    <property type="match status" value="1"/>
</dbReference>
<dbReference type="EMBL" id="CP007646">
    <property type="protein sequence ID" value="AIR10618.1"/>
    <property type="molecule type" value="Genomic_DNA"/>
</dbReference>
<reference evidence="6 7" key="1">
    <citation type="journal article" date="2014" name="BMC Genomics">
        <title>Unusual genome complexity in Lactobacillus salivarius JCM1046.</title>
        <authorList>
            <person name="Raftis E.J."/>
            <person name="Forde B.M."/>
            <person name="Claesson M.J."/>
            <person name="O'Toole P.W."/>
        </authorList>
    </citation>
    <scope>NUCLEOTIDE SEQUENCE [LARGE SCALE GENOMIC DNA]</scope>
    <source>
        <strain evidence="6 7">JCM1046</strain>
    </source>
</reference>